<dbReference type="EMBL" id="BAABJQ010000017">
    <property type="protein sequence ID" value="GAA5192225.1"/>
    <property type="molecule type" value="Genomic_DNA"/>
</dbReference>
<name>A0ABP9S9G3_9ACTN</name>
<accession>A0ABP9S9G3</accession>
<dbReference type="Pfam" id="PF01636">
    <property type="entry name" value="APH"/>
    <property type="match status" value="1"/>
</dbReference>
<feature type="domain" description="Aminoglycoside phosphotransferase" evidence="1">
    <location>
        <begin position="31"/>
        <end position="276"/>
    </location>
</feature>
<reference evidence="3" key="1">
    <citation type="journal article" date="2019" name="Int. J. Syst. Evol. Microbiol.">
        <title>The Global Catalogue of Microorganisms (GCM) 10K type strain sequencing project: providing services to taxonomists for standard genome sequencing and annotation.</title>
        <authorList>
            <consortium name="The Broad Institute Genomics Platform"/>
            <consortium name="The Broad Institute Genome Sequencing Center for Infectious Disease"/>
            <person name="Wu L."/>
            <person name="Ma J."/>
        </authorList>
    </citation>
    <scope>NUCLEOTIDE SEQUENCE [LARGE SCALE GENOMIC DNA]</scope>
    <source>
        <strain evidence="3">JCM 18304</strain>
    </source>
</reference>
<proteinExistence type="predicted"/>
<dbReference type="RefSeq" id="WP_345633743.1">
    <property type="nucleotide sequence ID" value="NZ_BAABJQ010000017.1"/>
</dbReference>
<evidence type="ECO:0000313" key="3">
    <source>
        <dbReference type="Proteomes" id="UP001501570"/>
    </source>
</evidence>
<protein>
    <recommendedName>
        <fullName evidence="1">Aminoglycoside phosphotransferase domain-containing protein</fullName>
    </recommendedName>
</protein>
<dbReference type="Gene3D" id="3.90.1200.10">
    <property type="match status" value="1"/>
</dbReference>
<dbReference type="SUPFAM" id="SSF56112">
    <property type="entry name" value="Protein kinase-like (PK-like)"/>
    <property type="match status" value="1"/>
</dbReference>
<dbReference type="PANTHER" id="PTHR21310:SF42">
    <property type="entry name" value="BIFUNCTIONAL AAC_APH"/>
    <property type="match status" value="1"/>
</dbReference>
<evidence type="ECO:0000313" key="2">
    <source>
        <dbReference type="EMBL" id="GAA5192225.1"/>
    </source>
</evidence>
<organism evidence="2 3">
    <name type="scientific">Rugosimonospora acidiphila</name>
    <dbReference type="NCBI Taxonomy" id="556531"/>
    <lineage>
        <taxon>Bacteria</taxon>
        <taxon>Bacillati</taxon>
        <taxon>Actinomycetota</taxon>
        <taxon>Actinomycetes</taxon>
        <taxon>Micromonosporales</taxon>
        <taxon>Micromonosporaceae</taxon>
        <taxon>Rugosimonospora</taxon>
    </lineage>
</organism>
<dbReference type="InterPro" id="IPR002575">
    <property type="entry name" value="Aminoglycoside_PTrfase"/>
</dbReference>
<evidence type="ECO:0000259" key="1">
    <source>
        <dbReference type="Pfam" id="PF01636"/>
    </source>
</evidence>
<dbReference type="Proteomes" id="UP001501570">
    <property type="component" value="Unassembled WGS sequence"/>
</dbReference>
<comment type="caution">
    <text evidence="2">The sequence shown here is derived from an EMBL/GenBank/DDBJ whole genome shotgun (WGS) entry which is preliminary data.</text>
</comment>
<sequence length="309" mass="33416">MEPPVADLDIDPDLVARLIRSQHPDLAGPLTRTAHGWDNDIYRLGDDLCVRLPRRHVAAELIANEQRWLPELAGRLGTRVPVPVRVGRPDRDYPYPWSIVRWFDGLPAGQLPPAGRAGIAEDLARFMAAMHVPAPDHAPRNPVRGVPLAHRTPAVRERLASGLIPHAARLLAIWDELTEVPAWAGPPLWLHGDPHPANLLVRPDPDPGLDPDDGSGGGTARLCAVLDFGDLTSGDPATDLAAAWLVFDPPGRRAFRAHVDRLTGTDAPTWARARGWALGMGTAMAVNADSHPRTAAAGRHALDQVLLDS</sequence>
<gene>
    <name evidence="2" type="ORF">GCM10023322_51370</name>
</gene>
<dbReference type="PANTHER" id="PTHR21310">
    <property type="entry name" value="AMINOGLYCOSIDE PHOSPHOTRANSFERASE-RELATED-RELATED"/>
    <property type="match status" value="1"/>
</dbReference>
<dbReference type="InterPro" id="IPR051678">
    <property type="entry name" value="AGP_Transferase"/>
</dbReference>
<keyword evidence="3" id="KW-1185">Reference proteome</keyword>
<dbReference type="InterPro" id="IPR011009">
    <property type="entry name" value="Kinase-like_dom_sf"/>
</dbReference>
<dbReference type="Gene3D" id="3.30.200.20">
    <property type="entry name" value="Phosphorylase Kinase, domain 1"/>
    <property type="match status" value="1"/>
</dbReference>
<dbReference type="CDD" id="cd05155">
    <property type="entry name" value="APH_ChoK_like_1"/>
    <property type="match status" value="1"/>
</dbReference>